<dbReference type="AlphaFoldDB" id="A0A832T8B2"/>
<dbReference type="InterPro" id="IPR015421">
    <property type="entry name" value="PyrdxlP-dep_Trfase_major"/>
</dbReference>
<dbReference type="InterPro" id="IPR015424">
    <property type="entry name" value="PyrdxlP-dep_Trfase"/>
</dbReference>
<protein>
    <submittedName>
        <fullName evidence="2">Aminotransferase class V-fold PLP-dependent enzyme</fullName>
    </submittedName>
</protein>
<dbReference type="Proteomes" id="UP000617544">
    <property type="component" value="Unassembled WGS sequence"/>
</dbReference>
<reference evidence="2" key="1">
    <citation type="journal article" date="2020" name="bioRxiv">
        <title>A rank-normalized archaeal taxonomy based on genome phylogeny resolves widespread incomplete and uneven classifications.</title>
        <authorList>
            <person name="Rinke C."/>
            <person name="Chuvochina M."/>
            <person name="Mussig A.J."/>
            <person name="Chaumeil P.-A."/>
            <person name="Waite D.W."/>
            <person name="Whitman W.B."/>
            <person name="Parks D.H."/>
            <person name="Hugenholtz P."/>
        </authorList>
    </citation>
    <scope>NUCLEOTIDE SEQUENCE</scope>
    <source>
        <strain evidence="2">UBA8834</strain>
    </source>
</reference>
<dbReference type="Gene3D" id="3.90.1150.10">
    <property type="entry name" value="Aspartate Aminotransferase, domain 1"/>
    <property type="match status" value="1"/>
</dbReference>
<name>A0A832T8B2_PYRHR</name>
<evidence type="ECO:0000313" key="2">
    <source>
        <dbReference type="EMBL" id="HII60163.1"/>
    </source>
</evidence>
<dbReference type="InterPro" id="IPR000192">
    <property type="entry name" value="Aminotrans_V_dom"/>
</dbReference>
<proteinExistence type="predicted"/>
<sequence length="385" mass="43039">MRDLFPALKKFNAYLNTAGLGLLPLNVLEDIAEFFLSMLAYKDGINAVEVMDTIYLEPTLKEAAKLMKTSHRNITLSLQTTDGLKRALLALKPKRGMNIVSFDLEFPTISAIVNSYSKLTGIKVKVIKNNGGIYDLSDVEKAVDDNTFAVVFSDVQWITGQRMPTKEIAEIAHEHGAWVIVDAVQSLGALEVYPEKMGVDILVAGGEKWLLNPNMGSGVMFLSNRFIEESKPVLGLLNTEPPVPWSEWWGDKDKDLWEMLPVRKDARKLDPGTPPYLAAVALKASLELINDVGIKKIERNNLRLAERVKEWANEKGFKTLGSSQIVLIMGLDFEEEKKIVNKLKEDKIIVSQRGAKGIHGIRVSPHFYNNKDDIEKFAEGMESLL</sequence>
<keyword evidence="2" id="KW-0032">Aminotransferase</keyword>
<dbReference type="InterPro" id="IPR015422">
    <property type="entry name" value="PyrdxlP-dep_Trfase_small"/>
</dbReference>
<organism evidence="2 3">
    <name type="scientific">Pyrococcus horikoshii</name>
    <dbReference type="NCBI Taxonomy" id="53953"/>
    <lineage>
        <taxon>Archaea</taxon>
        <taxon>Methanobacteriati</taxon>
        <taxon>Methanobacteriota</taxon>
        <taxon>Thermococci</taxon>
        <taxon>Thermococcales</taxon>
        <taxon>Thermococcaceae</taxon>
        <taxon>Pyrococcus</taxon>
    </lineage>
</organism>
<dbReference type="RefSeq" id="WP_010884724.1">
    <property type="nucleotide sequence ID" value="NZ_DUJN01000001.1"/>
</dbReference>
<dbReference type="PANTHER" id="PTHR43586:SF15">
    <property type="entry name" value="BLR3095 PROTEIN"/>
    <property type="match status" value="1"/>
</dbReference>
<evidence type="ECO:0000313" key="3">
    <source>
        <dbReference type="Proteomes" id="UP000617544"/>
    </source>
</evidence>
<gene>
    <name evidence="2" type="ORF">HA331_00020</name>
</gene>
<dbReference type="GeneID" id="1442958"/>
<keyword evidence="2" id="KW-0808">Transferase</keyword>
<dbReference type="Gene3D" id="3.40.640.10">
    <property type="entry name" value="Type I PLP-dependent aspartate aminotransferase-like (Major domain)"/>
    <property type="match status" value="1"/>
</dbReference>
<dbReference type="Pfam" id="PF00266">
    <property type="entry name" value="Aminotran_5"/>
    <property type="match status" value="1"/>
</dbReference>
<feature type="domain" description="Aminotransferase class V" evidence="1">
    <location>
        <begin position="14"/>
        <end position="377"/>
    </location>
</feature>
<comment type="caution">
    <text evidence="2">The sequence shown here is derived from an EMBL/GenBank/DDBJ whole genome shotgun (WGS) entry which is preliminary data.</text>
</comment>
<evidence type="ECO:0000259" key="1">
    <source>
        <dbReference type="Pfam" id="PF00266"/>
    </source>
</evidence>
<accession>A0A832T8B2</accession>
<dbReference type="SUPFAM" id="SSF53383">
    <property type="entry name" value="PLP-dependent transferases"/>
    <property type="match status" value="1"/>
</dbReference>
<dbReference type="EMBL" id="DUJN01000001">
    <property type="protein sequence ID" value="HII60163.1"/>
    <property type="molecule type" value="Genomic_DNA"/>
</dbReference>
<dbReference type="PANTHER" id="PTHR43586">
    <property type="entry name" value="CYSTEINE DESULFURASE"/>
    <property type="match status" value="1"/>
</dbReference>
<dbReference type="OMA" id="SDCEHPG"/>
<dbReference type="GO" id="GO:0008483">
    <property type="term" value="F:transaminase activity"/>
    <property type="evidence" value="ECO:0007669"/>
    <property type="project" value="UniProtKB-KW"/>
</dbReference>